<feature type="transmembrane region" description="Helical" evidence="12">
    <location>
        <begin position="281"/>
        <end position="304"/>
    </location>
</feature>
<evidence type="ECO:0000256" key="6">
    <source>
        <dbReference type="ARBA" id="ARBA00022989"/>
    </source>
</evidence>
<dbReference type="Gene3D" id="1.20.1730.10">
    <property type="entry name" value="Sodium/glucose cotransporter"/>
    <property type="match status" value="1"/>
</dbReference>
<dbReference type="PANTHER" id="PTHR42985:SF39">
    <property type="entry name" value="GH10366P"/>
    <property type="match status" value="1"/>
</dbReference>
<dbReference type="Pfam" id="PF00474">
    <property type="entry name" value="SSF"/>
    <property type="match status" value="1"/>
</dbReference>
<feature type="transmembrane region" description="Helical" evidence="12">
    <location>
        <begin position="17"/>
        <end position="37"/>
    </location>
</feature>
<comment type="caution">
    <text evidence="13">The sequence shown here is derived from an EMBL/GenBank/DDBJ whole genome shotgun (WGS) entry which is preliminary data.</text>
</comment>
<name>A0AAV2RU92_MEGNR</name>
<keyword evidence="14" id="KW-1185">Reference proteome</keyword>
<evidence type="ECO:0000313" key="14">
    <source>
        <dbReference type="Proteomes" id="UP001497623"/>
    </source>
</evidence>
<feature type="transmembrane region" description="Helical" evidence="12">
    <location>
        <begin position="49"/>
        <end position="73"/>
    </location>
</feature>
<proteinExistence type="inferred from homology"/>
<keyword evidence="9 12" id="KW-0472">Membrane</keyword>
<evidence type="ECO:0000256" key="1">
    <source>
        <dbReference type="ARBA" id="ARBA00004651"/>
    </source>
</evidence>
<dbReference type="EMBL" id="CAXKWB010031896">
    <property type="protein sequence ID" value="CAL4140451.1"/>
    <property type="molecule type" value="Genomic_DNA"/>
</dbReference>
<feature type="transmembrane region" description="Helical" evidence="12">
    <location>
        <begin position="161"/>
        <end position="180"/>
    </location>
</feature>
<keyword evidence="7" id="KW-0915">Sodium</keyword>
<evidence type="ECO:0000256" key="12">
    <source>
        <dbReference type="SAM" id="Phobius"/>
    </source>
</evidence>
<feature type="transmembrane region" description="Helical" evidence="12">
    <location>
        <begin position="242"/>
        <end position="260"/>
    </location>
</feature>
<keyword evidence="10" id="KW-0739">Sodium transport</keyword>
<dbReference type="GO" id="GO:0006814">
    <property type="term" value="P:sodium ion transport"/>
    <property type="evidence" value="ECO:0007669"/>
    <property type="project" value="UniProtKB-KW"/>
</dbReference>
<dbReference type="CDD" id="cd11492">
    <property type="entry name" value="SLC5sbd_NIS-SMVT"/>
    <property type="match status" value="1"/>
</dbReference>
<dbReference type="InterPro" id="IPR051163">
    <property type="entry name" value="Sodium:Solute_Symporter_SSF"/>
</dbReference>
<dbReference type="NCBIfam" id="TIGR00813">
    <property type="entry name" value="sss"/>
    <property type="match status" value="1"/>
</dbReference>
<reference evidence="13 14" key="1">
    <citation type="submission" date="2024-05" db="EMBL/GenBank/DDBJ databases">
        <authorList>
            <person name="Wallberg A."/>
        </authorList>
    </citation>
    <scope>NUCLEOTIDE SEQUENCE [LARGE SCALE GENOMIC DNA]</scope>
</reference>
<keyword evidence="4" id="KW-1003">Cell membrane</keyword>
<evidence type="ECO:0000256" key="3">
    <source>
        <dbReference type="ARBA" id="ARBA00022448"/>
    </source>
</evidence>
<evidence type="ECO:0000313" key="13">
    <source>
        <dbReference type="EMBL" id="CAL4140451.1"/>
    </source>
</evidence>
<comment type="similarity">
    <text evidence="2 11">Belongs to the sodium:solute symporter (SSF) (TC 2.A.21) family.</text>
</comment>
<gene>
    <name evidence="13" type="ORF">MNOR_LOCUS28621</name>
</gene>
<feature type="transmembrane region" description="Helical" evidence="12">
    <location>
        <begin position="386"/>
        <end position="405"/>
    </location>
</feature>
<feature type="non-terminal residue" evidence="13">
    <location>
        <position position="419"/>
    </location>
</feature>
<keyword evidence="5 12" id="KW-0812">Transmembrane</keyword>
<evidence type="ECO:0000256" key="10">
    <source>
        <dbReference type="ARBA" id="ARBA00023201"/>
    </source>
</evidence>
<protein>
    <recommendedName>
        <fullName evidence="15">Sodium-coupled monocarboxylate transporter 1</fullName>
    </recommendedName>
</protein>
<dbReference type="GO" id="GO:0005886">
    <property type="term" value="C:plasma membrane"/>
    <property type="evidence" value="ECO:0007669"/>
    <property type="project" value="UniProtKB-SubCell"/>
</dbReference>
<organism evidence="13 14">
    <name type="scientific">Meganyctiphanes norvegica</name>
    <name type="common">Northern krill</name>
    <name type="synonym">Thysanopoda norvegica</name>
    <dbReference type="NCBI Taxonomy" id="48144"/>
    <lineage>
        <taxon>Eukaryota</taxon>
        <taxon>Metazoa</taxon>
        <taxon>Ecdysozoa</taxon>
        <taxon>Arthropoda</taxon>
        <taxon>Crustacea</taxon>
        <taxon>Multicrustacea</taxon>
        <taxon>Malacostraca</taxon>
        <taxon>Eumalacostraca</taxon>
        <taxon>Eucarida</taxon>
        <taxon>Euphausiacea</taxon>
        <taxon>Euphausiidae</taxon>
        <taxon>Meganyctiphanes</taxon>
    </lineage>
</organism>
<dbReference type="PROSITE" id="PS50283">
    <property type="entry name" value="NA_SOLUT_SYMP_3"/>
    <property type="match status" value="1"/>
</dbReference>
<sequence>MELDIEAISDRFGWLDYLVFALMLMVSSAIGIFFGCFGKKQDSKEFLMAGKSVGTFPVSMSLIASFMSAITLLGTPSEVYQFGAIYWLIGFSYCLVMPAAAYLYLPVFQKLDVTSAYEYLELRFHRSVRVLGSGVFIVQMSLYMAIVVYAPALALSQVTGMNTYLLVSLICAVCIFYTTIGGMKAVLWTDALQVVVMYVAMVFVIIKGAADVGGWDYVWKKNMESGRIQWTDWDPNPTTRHSFWTLIFGGYFTWLTIYAVNQAQVQRYLSVRKPYMARRALWINLVGLSALMIICSYGGMVIYAKYWDCDPIKSGTISKGDQLFPLFVMDILGEFSGLPGFFVAGICSGALSTVSSGMNSLAAITLEDFIKGIFIPNMSDDTATKVVKILSLCYGLLTFGLVFVAEQLGNILSGQFMAF</sequence>
<keyword evidence="3" id="KW-0813">Transport</keyword>
<evidence type="ECO:0000256" key="4">
    <source>
        <dbReference type="ARBA" id="ARBA00022475"/>
    </source>
</evidence>
<feature type="transmembrane region" description="Helical" evidence="12">
    <location>
        <begin position="128"/>
        <end position="149"/>
    </location>
</feature>
<dbReference type="AlphaFoldDB" id="A0AAV2RU92"/>
<keyword evidence="8" id="KW-0406">Ion transport</keyword>
<evidence type="ECO:0000256" key="8">
    <source>
        <dbReference type="ARBA" id="ARBA00023065"/>
    </source>
</evidence>
<keyword evidence="6 12" id="KW-1133">Transmembrane helix</keyword>
<dbReference type="Proteomes" id="UP001497623">
    <property type="component" value="Unassembled WGS sequence"/>
</dbReference>
<feature type="transmembrane region" description="Helical" evidence="12">
    <location>
        <begin position="85"/>
        <end position="107"/>
    </location>
</feature>
<accession>A0AAV2RU92</accession>
<dbReference type="PANTHER" id="PTHR42985">
    <property type="entry name" value="SODIUM-COUPLED MONOCARBOXYLATE TRANSPORTER"/>
    <property type="match status" value="1"/>
</dbReference>
<evidence type="ECO:0000256" key="9">
    <source>
        <dbReference type="ARBA" id="ARBA00023136"/>
    </source>
</evidence>
<feature type="transmembrane region" description="Helical" evidence="12">
    <location>
        <begin position="192"/>
        <end position="210"/>
    </location>
</feature>
<dbReference type="InterPro" id="IPR038377">
    <property type="entry name" value="Na/Glc_symporter_sf"/>
</dbReference>
<evidence type="ECO:0000256" key="2">
    <source>
        <dbReference type="ARBA" id="ARBA00006434"/>
    </source>
</evidence>
<evidence type="ECO:0000256" key="7">
    <source>
        <dbReference type="ARBA" id="ARBA00023053"/>
    </source>
</evidence>
<dbReference type="InterPro" id="IPR001734">
    <property type="entry name" value="Na/solute_symporter"/>
</dbReference>
<dbReference type="GO" id="GO:0015293">
    <property type="term" value="F:symporter activity"/>
    <property type="evidence" value="ECO:0007669"/>
    <property type="project" value="TreeGrafter"/>
</dbReference>
<evidence type="ECO:0000256" key="11">
    <source>
        <dbReference type="RuleBase" id="RU362091"/>
    </source>
</evidence>
<comment type="subcellular location">
    <subcellularLocation>
        <location evidence="1">Cell membrane</location>
        <topology evidence="1">Multi-pass membrane protein</topology>
    </subcellularLocation>
</comment>
<evidence type="ECO:0000256" key="5">
    <source>
        <dbReference type="ARBA" id="ARBA00022692"/>
    </source>
</evidence>
<evidence type="ECO:0008006" key="15">
    <source>
        <dbReference type="Google" id="ProtNLM"/>
    </source>
</evidence>